<evidence type="ECO:0000259" key="13">
    <source>
        <dbReference type="PROSITE" id="PS51192"/>
    </source>
</evidence>
<dbReference type="CDD" id="cd18804">
    <property type="entry name" value="SF2_C_priA"/>
    <property type="match status" value="1"/>
</dbReference>
<dbReference type="NCBIfam" id="TIGR00595">
    <property type="entry name" value="priA"/>
    <property type="match status" value="1"/>
</dbReference>
<comment type="function">
    <text evidence="12">Initiates the restart of stalled replication forks, which reloads the replicative helicase on sites other than the origin of replication. Recognizes and binds to abandoned replication forks and remodels them to uncover a helicase loading site. Promotes assembly of the primosome at these replication forks.</text>
</comment>
<dbReference type="SUPFAM" id="SSF52540">
    <property type="entry name" value="P-loop containing nucleoside triphosphate hydrolases"/>
    <property type="match status" value="1"/>
</dbReference>
<dbReference type="InterPro" id="IPR005259">
    <property type="entry name" value="PriA"/>
</dbReference>
<dbReference type="STRING" id="1218508.JG29_06370"/>
<dbReference type="Pfam" id="PF17764">
    <property type="entry name" value="PriA_3primeBD"/>
    <property type="match status" value="1"/>
</dbReference>
<keyword evidence="6 12" id="KW-0347">Helicase</keyword>
<dbReference type="InterPro" id="IPR042115">
    <property type="entry name" value="PriA_3primeBD_sf"/>
</dbReference>
<evidence type="ECO:0000256" key="8">
    <source>
        <dbReference type="ARBA" id="ARBA00022840"/>
    </source>
</evidence>
<dbReference type="RefSeq" id="WP_045922487.1">
    <property type="nucleotide sequence ID" value="NZ_JBHTHW010000003.1"/>
</dbReference>
<dbReference type="GO" id="GO:0003677">
    <property type="term" value="F:DNA binding"/>
    <property type="evidence" value="ECO:0007669"/>
    <property type="project" value="UniProtKB-UniRule"/>
</dbReference>
<dbReference type="Pfam" id="PF18319">
    <property type="entry name" value="Zn_ribbon_PriA"/>
    <property type="match status" value="1"/>
</dbReference>
<dbReference type="FunFam" id="3.40.1440.60:FF:000001">
    <property type="entry name" value="Primosomal protein N"/>
    <property type="match status" value="1"/>
</dbReference>
<dbReference type="Pfam" id="PF00270">
    <property type="entry name" value="DEAD"/>
    <property type="match status" value="1"/>
</dbReference>
<comment type="cofactor">
    <cofactor evidence="12">
        <name>Zn(2+)</name>
        <dbReference type="ChEBI" id="CHEBI:29105"/>
    </cofactor>
    <text evidence="12">Binds 2 zinc ions per subunit.</text>
</comment>
<dbReference type="AlphaFoldDB" id="A0A0F4KSZ6"/>
<dbReference type="GO" id="GO:0006310">
    <property type="term" value="P:DNA recombination"/>
    <property type="evidence" value="ECO:0007669"/>
    <property type="project" value="InterPro"/>
</dbReference>
<dbReference type="Proteomes" id="UP000033695">
    <property type="component" value="Unassembled WGS sequence"/>
</dbReference>
<dbReference type="FunFam" id="3.40.50.300:FF:000489">
    <property type="entry name" value="Primosome assembly protein PriA"/>
    <property type="match status" value="1"/>
</dbReference>
<feature type="binding site" evidence="12">
    <location>
        <position position="503"/>
    </location>
    <ligand>
        <name>Zn(2+)</name>
        <dbReference type="ChEBI" id="CHEBI:29105"/>
        <label>1</label>
    </ligand>
</feature>
<keyword evidence="16" id="KW-1185">Reference proteome</keyword>
<dbReference type="PROSITE" id="PS51194">
    <property type="entry name" value="HELICASE_CTER"/>
    <property type="match status" value="1"/>
</dbReference>
<evidence type="ECO:0000256" key="2">
    <source>
        <dbReference type="ARBA" id="ARBA00022705"/>
    </source>
</evidence>
<evidence type="ECO:0000256" key="12">
    <source>
        <dbReference type="HAMAP-Rule" id="MF_00983"/>
    </source>
</evidence>
<accession>A0A0F4KSZ6</accession>
<feature type="domain" description="Helicase C-terminal" evidence="14">
    <location>
        <begin position="531"/>
        <end position="688"/>
    </location>
</feature>
<feature type="binding site" evidence="12">
    <location>
        <position position="500"/>
    </location>
    <ligand>
        <name>Zn(2+)</name>
        <dbReference type="ChEBI" id="CHEBI:29105"/>
        <label>1</label>
    </ligand>
</feature>
<dbReference type="PATRIC" id="fig|1218508.4.peg.652"/>
<comment type="caution">
    <text evidence="15">The sequence shown here is derived from an EMBL/GenBank/DDBJ whole genome shotgun (WGS) entry which is preliminary data.</text>
</comment>
<organism evidence="15 16">
    <name type="scientific">Bombilactobacillus mellis</name>
    <dbReference type="NCBI Taxonomy" id="1218508"/>
    <lineage>
        <taxon>Bacteria</taxon>
        <taxon>Bacillati</taxon>
        <taxon>Bacillota</taxon>
        <taxon>Bacilli</taxon>
        <taxon>Lactobacillales</taxon>
        <taxon>Lactobacillaceae</taxon>
        <taxon>Bombilactobacillus</taxon>
    </lineage>
</organism>
<dbReference type="HOGENOM" id="CLU_013353_3_1_9"/>
<keyword evidence="10 12" id="KW-0413">Isomerase</keyword>
<keyword evidence="9 12" id="KW-0238">DNA-binding</keyword>
<evidence type="ECO:0000313" key="16">
    <source>
        <dbReference type="Proteomes" id="UP000033695"/>
    </source>
</evidence>
<dbReference type="InterPro" id="IPR027417">
    <property type="entry name" value="P-loop_NTPase"/>
</dbReference>
<dbReference type="Pfam" id="PF00271">
    <property type="entry name" value="Helicase_C"/>
    <property type="match status" value="1"/>
</dbReference>
<evidence type="ECO:0000313" key="15">
    <source>
        <dbReference type="EMBL" id="KJY49183.1"/>
    </source>
</evidence>
<dbReference type="InterPro" id="IPR014001">
    <property type="entry name" value="Helicase_ATP-bd"/>
</dbReference>
<dbReference type="GO" id="GO:0043138">
    <property type="term" value="F:3'-5' DNA helicase activity"/>
    <property type="evidence" value="ECO:0007669"/>
    <property type="project" value="UniProtKB-EC"/>
</dbReference>
<dbReference type="GO" id="GO:0006302">
    <property type="term" value="P:double-strand break repair"/>
    <property type="evidence" value="ECO:0007669"/>
    <property type="project" value="InterPro"/>
</dbReference>
<dbReference type="GO" id="GO:0005524">
    <property type="term" value="F:ATP binding"/>
    <property type="evidence" value="ECO:0007669"/>
    <property type="project" value="UniProtKB-UniRule"/>
</dbReference>
<feature type="binding site" evidence="12">
    <location>
        <position position="512"/>
    </location>
    <ligand>
        <name>Zn(2+)</name>
        <dbReference type="ChEBI" id="CHEBI:29105"/>
        <label>2</label>
    </ligand>
</feature>
<dbReference type="InterPro" id="IPR040498">
    <property type="entry name" value="PriA_CRR"/>
</dbReference>
<comment type="catalytic activity">
    <reaction evidence="12">
        <text>Couples ATP hydrolysis with the unwinding of duplex DNA by translocating in the 3'-5' direction.</text>
        <dbReference type="EC" id="5.6.2.4"/>
    </reaction>
</comment>
<keyword evidence="7 12" id="KW-0862">Zinc</keyword>
<feature type="binding site" evidence="12">
    <location>
        <position position="543"/>
    </location>
    <ligand>
        <name>Zn(2+)</name>
        <dbReference type="ChEBI" id="CHEBI:29105"/>
        <label>1</label>
    </ligand>
</feature>
<evidence type="ECO:0000256" key="10">
    <source>
        <dbReference type="ARBA" id="ARBA00023235"/>
    </source>
</evidence>
<dbReference type="OrthoDB" id="9759544at2"/>
<dbReference type="InterPro" id="IPR041236">
    <property type="entry name" value="PriA_C"/>
</dbReference>
<keyword evidence="2 12" id="KW-0235">DNA replication</keyword>
<dbReference type="GO" id="GO:0008270">
    <property type="term" value="F:zinc ion binding"/>
    <property type="evidence" value="ECO:0007669"/>
    <property type="project" value="UniProtKB-UniRule"/>
</dbReference>
<keyword evidence="5 12" id="KW-0378">Hydrolase</keyword>
<dbReference type="InterPro" id="IPR041222">
    <property type="entry name" value="PriA_3primeBD"/>
</dbReference>
<dbReference type="GO" id="GO:0016887">
    <property type="term" value="F:ATP hydrolysis activity"/>
    <property type="evidence" value="ECO:0007669"/>
    <property type="project" value="RHEA"/>
</dbReference>
<dbReference type="EMBL" id="JXBZ01000005">
    <property type="protein sequence ID" value="KJY49183.1"/>
    <property type="molecule type" value="Genomic_DNA"/>
</dbReference>
<reference evidence="15 16" key="1">
    <citation type="submission" date="2014-12" db="EMBL/GenBank/DDBJ databases">
        <title>Comparative genomics of the lactic acid bacteria isolated from the honey bee gut.</title>
        <authorList>
            <person name="Ellegaard K.M."/>
            <person name="Tamarit D."/>
            <person name="Javelind E."/>
            <person name="Olofsson T."/>
            <person name="Andersson S.G."/>
            <person name="Vasquez A."/>
        </authorList>
    </citation>
    <scope>NUCLEOTIDE SEQUENCE [LARGE SCALE GENOMIC DNA]</scope>
    <source>
        <strain evidence="15 16">Hon2</strain>
    </source>
</reference>
<evidence type="ECO:0000256" key="1">
    <source>
        <dbReference type="ARBA" id="ARBA00022515"/>
    </source>
</evidence>
<dbReference type="GO" id="GO:1990077">
    <property type="term" value="C:primosome complex"/>
    <property type="evidence" value="ECO:0007669"/>
    <property type="project" value="UniProtKB-UniRule"/>
</dbReference>
<evidence type="ECO:0000259" key="14">
    <source>
        <dbReference type="PROSITE" id="PS51194"/>
    </source>
</evidence>
<feature type="binding site" evidence="12">
    <location>
        <position position="530"/>
    </location>
    <ligand>
        <name>Zn(2+)</name>
        <dbReference type="ChEBI" id="CHEBI:29105"/>
        <label>2</label>
    </ligand>
</feature>
<evidence type="ECO:0000256" key="9">
    <source>
        <dbReference type="ARBA" id="ARBA00023125"/>
    </source>
</evidence>
<evidence type="ECO:0000256" key="4">
    <source>
        <dbReference type="ARBA" id="ARBA00022741"/>
    </source>
</evidence>
<evidence type="ECO:0000256" key="3">
    <source>
        <dbReference type="ARBA" id="ARBA00022723"/>
    </source>
</evidence>
<protein>
    <recommendedName>
        <fullName evidence="12">Replication restart protein PriA</fullName>
    </recommendedName>
    <alternativeName>
        <fullName evidence="12">ATP-dependent DNA helicase PriA</fullName>
        <ecNumber evidence="12">5.6.2.4</ecNumber>
    </alternativeName>
    <alternativeName>
        <fullName evidence="12">DNA 3'-5' helicase PriA</fullName>
    </alternativeName>
</protein>
<dbReference type="CDD" id="cd17929">
    <property type="entry name" value="DEXHc_priA"/>
    <property type="match status" value="1"/>
</dbReference>
<dbReference type="Gene3D" id="3.40.1440.60">
    <property type="entry name" value="PriA, 3(prime) DNA-binding domain"/>
    <property type="match status" value="1"/>
</dbReference>
<dbReference type="HAMAP" id="MF_00983">
    <property type="entry name" value="PriA"/>
    <property type="match status" value="1"/>
</dbReference>
<evidence type="ECO:0000256" key="7">
    <source>
        <dbReference type="ARBA" id="ARBA00022833"/>
    </source>
</evidence>
<sequence>MYAQIIVDVPTQQTNHSFDYLVPAALQDTIQKGMRVAVPFGRSQRLVQGFVVDLSASTKFGGSIKPIDHLLDFEPVLNEELLQLSQWLAQQTFSFWISCMQTMLPNIMRAKYQKMAVALTASIKANAFFQGQSTKILDNKLPLAIQKQLITWKKHEVIDIKYLVKNQAQPLKQWFIKRKDYDYSKLLTQLRPQAKKQRQLLQLFIDQPQLRTISLQTLLQEKHFTAATINAVVKKGWLAKVKQVIWRKPTTVNEGPTHALQLTLQQQAAYRRIIAAHDQVILLEGITGSGKTEVYLQSIQYFLAQGKTALMLVPEIALTPQMVAQVRGRFGQQVAVLHSGLSKGERYDEWRRIETGQAQVVVGARSAVFAPLKNIGIIIIDEEHEVSYKQDENPRYHARDVALWRGRYHHCPVVLGSATPSLESRARGQKQVYQLVQLTQRINQKALPQVEIVDLRQNSNLTSQPDLSLPLVKALQECQQRHEQAILLLNRRGFASCLLCRECGYVPHCPNCDITLTVHLQEHYLMCHYCGHKQAIMKTCPRCGSHKLRFGGTGTQKVEQQLHSILPQARIIRMDNDTTKRKNGHLQLLNQFEHEGDILLGTQMIAKGLDFPNVTLVGVINADTSLVINDFRSSERTFQLLTQVSGRAGRAQKTGKVYIQTYNPQHYAIQLAAQQDYEKFYQQEMLFRHQSGYPPYFYLIKISVSHHSQAQAFKLAFQIAQQIKPVLNPPEQLLGPTEPTIARIKNRYSYQIVIKYRINPNLLKTLHQIVNNVQVDKKRGFLVAIDNEPQQME</sequence>
<feature type="binding site" evidence="12">
    <location>
        <position position="527"/>
    </location>
    <ligand>
        <name>Zn(2+)</name>
        <dbReference type="ChEBI" id="CHEBI:29105"/>
        <label>2</label>
    </ligand>
</feature>
<keyword evidence="8 12" id="KW-0067">ATP-binding</keyword>
<proteinExistence type="inferred from homology"/>
<gene>
    <name evidence="12 15" type="primary">priA</name>
    <name evidence="15" type="ORF">JG29_06370</name>
</gene>
<keyword evidence="3 12" id="KW-0479">Metal-binding</keyword>
<dbReference type="Pfam" id="PF18074">
    <property type="entry name" value="PriA_C"/>
    <property type="match status" value="1"/>
</dbReference>
<keyword evidence="1 12" id="KW-0639">Primosome</keyword>
<dbReference type="GO" id="GO:0006269">
    <property type="term" value="P:DNA replication, synthesis of primer"/>
    <property type="evidence" value="ECO:0007669"/>
    <property type="project" value="UniProtKB-KW"/>
</dbReference>
<evidence type="ECO:0000256" key="5">
    <source>
        <dbReference type="ARBA" id="ARBA00022801"/>
    </source>
</evidence>
<dbReference type="InterPro" id="IPR001650">
    <property type="entry name" value="Helicase_C-like"/>
</dbReference>
<comment type="similarity">
    <text evidence="12">Belongs to the helicase family. PriA subfamily.</text>
</comment>
<name>A0A0F4KSZ6_9LACO</name>
<evidence type="ECO:0000256" key="11">
    <source>
        <dbReference type="ARBA" id="ARBA00048988"/>
    </source>
</evidence>
<dbReference type="EC" id="5.6.2.4" evidence="12"/>
<dbReference type="Gene3D" id="3.40.50.300">
    <property type="entry name" value="P-loop containing nucleotide triphosphate hydrolases"/>
    <property type="match status" value="2"/>
</dbReference>
<feature type="binding site" evidence="12">
    <location>
        <position position="509"/>
    </location>
    <ligand>
        <name>Zn(2+)</name>
        <dbReference type="ChEBI" id="CHEBI:29105"/>
        <label>2</label>
    </ligand>
</feature>
<keyword evidence="4 12" id="KW-0547">Nucleotide-binding</keyword>
<dbReference type="PANTHER" id="PTHR30580:SF0">
    <property type="entry name" value="PRIMOSOMAL PROTEIN N"/>
    <property type="match status" value="1"/>
</dbReference>
<feature type="domain" description="Helicase ATP-binding" evidence="13">
    <location>
        <begin position="272"/>
        <end position="438"/>
    </location>
</feature>
<dbReference type="SMART" id="SM00490">
    <property type="entry name" value="HELICc"/>
    <property type="match status" value="1"/>
</dbReference>
<dbReference type="PANTHER" id="PTHR30580">
    <property type="entry name" value="PRIMOSOMAL PROTEIN N"/>
    <property type="match status" value="1"/>
</dbReference>
<evidence type="ECO:0000256" key="6">
    <source>
        <dbReference type="ARBA" id="ARBA00022806"/>
    </source>
</evidence>
<comment type="subunit">
    <text evidence="12">Component of the replication restart primosome.</text>
</comment>
<dbReference type="SMART" id="SM00487">
    <property type="entry name" value="DEXDc"/>
    <property type="match status" value="1"/>
</dbReference>
<dbReference type="NCBIfam" id="NF004066">
    <property type="entry name" value="PRK05580.1-3"/>
    <property type="match status" value="1"/>
</dbReference>
<dbReference type="GO" id="GO:0006270">
    <property type="term" value="P:DNA replication initiation"/>
    <property type="evidence" value="ECO:0007669"/>
    <property type="project" value="TreeGrafter"/>
</dbReference>
<feature type="binding site" evidence="12">
    <location>
        <position position="540"/>
    </location>
    <ligand>
        <name>Zn(2+)</name>
        <dbReference type="ChEBI" id="CHEBI:29105"/>
        <label>1</label>
    </ligand>
</feature>
<dbReference type="InterPro" id="IPR011545">
    <property type="entry name" value="DEAD/DEAH_box_helicase_dom"/>
</dbReference>
<dbReference type="PROSITE" id="PS51192">
    <property type="entry name" value="HELICASE_ATP_BIND_1"/>
    <property type="match status" value="1"/>
</dbReference>
<comment type="catalytic activity">
    <reaction evidence="11 12">
        <text>ATP + H2O = ADP + phosphate + H(+)</text>
        <dbReference type="Rhea" id="RHEA:13065"/>
        <dbReference type="ChEBI" id="CHEBI:15377"/>
        <dbReference type="ChEBI" id="CHEBI:15378"/>
        <dbReference type="ChEBI" id="CHEBI:30616"/>
        <dbReference type="ChEBI" id="CHEBI:43474"/>
        <dbReference type="ChEBI" id="CHEBI:456216"/>
        <dbReference type="EC" id="5.6.2.4"/>
    </reaction>
</comment>